<dbReference type="GO" id="GO:0008961">
    <property type="term" value="F:phosphatidylglycerol-prolipoprotein diacylglyceryl transferase activity"/>
    <property type="evidence" value="ECO:0007669"/>
    <property type="project" value="UniProtKB-UniRule"/>
</dbReference>
<evidence type="ECO:0000256" key="7">
    <source>
        <dbReference type="HAMAP-Rule" id="MF_01147"/>
    </source>
</evidence>
<comment type="caution">
    <text evidence="8">The sequence shown here is derived from an EMBL/GenBank/DDBJ whole genome shotgun (WGS) entry which is preliminary data.</text>
</comment>
<keyword evidence="2 7" id="KW-1003">Cell membrane</keyword>
<dbReference type="AlphaFoldDB" id="A0A1F5Q8J0"/>
<dbReference type="EC" id="2.5.1.145" evidence="7"/>
<proteinExistence type="inferred from homology"/>
<feature type="transmembrane region" description="Helical" evidence="7">
    <location>
        <begin position="203"/>
        <end position="221"/>
    </location>
</feature>
<keyword evidence="6 7" id="KW-0472">Membrane</keyword>
<comment type="similarity">
    <text evidence="1 7">Belongs to the Lgt family.</text>
</comment>
<evidence type="ECO:0000256" key="3">
    <source>
        <dbReference type="ARBA" id="ARBA00022679"/>
    </source>
</evidence>
<dbReference type="NCBIfam" id="TIGR00544">
    <property type="entry name" value="lgt"/>
    <property type="match status" value="1"/>
</dbReference>
<dbReference type="PANTHER" id="PTHR30589">
    <property type="entry name" value="PROLIPOPROTEIN DIACYLGLYCERYL TRANSFERASE"/>
    <property type="match status" value="1"/>
</dbReference>
<comment type="function">
    <text evidence="7">Catalyzes the transfer of the diacylglyceryl group from phosphatidylglycerol to the sulfhydryl group of the N-terminal cysteine of a prolipoprotein, the first step in the formation of mature lipoproteins.</text>
</comment>
<evidence type="ECO:0000313" key="8">
    <source>
        <dbReference type="EMBL" id="OGE98437.1"/>
    </source>
</evidence>
<keyword evidence="8" id="KW-0449">Lipoprotein</keyword>
<feature type="transmembrane region" description="Helical" evidence="7">
    <location>
        <begin position="172"/>
        <end position="191"/>
    </location>
</feature>
<dbReference type="PANTHER" id="PTHR30589:SF0">
    <property type="entry name" value="PHOSPHATIDYLGLYCEROL--PROLIPOPROTEIN DIACYLGLYCERYL TRANSFERASE"/>
    <property type="match status" value="1"/>
</dbReference>
<feature type="transmembrane region" description="Helical" evidence="7">
    <location>
        <begin position="233"/>
        <end position="252"/>
    </location>
</feature>
<comment type="pathway">
    <text evidence="7">Protein modification; lipoprotein biosynthesis (diacylglyceryl transfer).</text>
</comment>
<dbReference type="Pfam" id="PF01790">
    <property type="entry name" value="LGT"/>
    <property type="match status" value="1"/>
</dbReference>
<feature type="transmembrane region" description="Helical" evidence="7">
    <location>
        <begin position="88"/>
        <end position="105"/>
    </location>
</feature>
<evidence type="ECO:0000256" key="4">
    <source>
        <dbReference type="ARBA" id="ARBA00022692"/>
    </source>
</evidence>
<feature type="transmembrane region" description="Helical" evidence="7">
    <location>
        <begin position="14"/>
        <end position="37"/>
    </location>
</feature>
<evidence type="ECO:0000256" key="6">
    <source>
        <dbReference type="ARBA" id="ARBA00023136"/>
    </source>
</evidence>
<name>A0A1F5Q8J0_9BACT</name>
<organism evidence="8 9">
    <name type="scientific">Candidatus Doudnabacteria bacterium RIFCSPLOWO2_02_FULL_48_13</name>
    <dbReference type="NCBI Taxonomy" id="1817845"/>
    <lineage>
        <taxon>Bacteria</taxon>
        <taxon>Candidatus Doudnaibacteriota</taxon>
    </lineage>
</organism>
<dbReference type="PROSITE" id="PS01311">
    <property type="entry name" value="LGT"/>
    <property type="match status" value="1"/>
</dbReference>
<keyword evidence="3 7" id="KW-0808">Transferase</keyword>
<evidence type="ECO:0000256" key="2">
    <source>
        <dbReference type="ARBA" id="ARBA00022475"/>
    </source>
</evidence>
<reference evidence="8 9" key="1">
    <citation type="journal article" date="2016" name="Nat. Commun.">
        <title>Thousands of microbial genomes shed light on interconnected biogeochemical processes in an aquifer system.</title>
        <authorList>
            <person name="Anantharaman K."/>
            <person name="Brown C.T."/>
            <person name="Hug L.A."/>
            <person name="Sharon I."/>
            <person name="Castelle C.J."/>
            <person name="Probst A.J."/>
            <person name="Thomas B.C."/>
            <person name="Singh A."/>
            <person name="Wilkins M.J."/>
            <person name="Karaoz U."/>
            <person name="Brodie E.L."/>
            <person name="Williams K.H."/>
            <person name="Hubbard S.S."/>
            <person name="Banfield J.F."/>
        </authorList>
    </citation>
    <scope>NUCLEOTIDE SEQUENCE [LARGE SCALE GENOMIC DNA]</scope>
</reference>
<evidence type="ECO:0000256" key="5">
    <source>
        <dbReference type="ARBA" id="ARBA00022989"/>
    </source>
</evidence>
<gene>
    <name evidence="7" type="primary">lgt</name>
    <name evidence="8" type="ORF">A3J05_01090</name>
</gene>
<comment type="catalytic activity">
    <reaction evidence="7">
        <text>L-cysteinyl-[prolipoprotein] + a 1,2-diacyl-sn-glycero-3-phospho-(1'-sn-glycerol) = an S-1,2-diacyl-sn-glyceryl-L-cysteinyl-[prolipoprotein] + sn-glycerol 1-phosphate + H(+)</text>
        <dbReference type="Rhea" id="RHEA:56712"/>
        <dbReference type="Rhea" id="RHEA-COMP:14679"/>
        <dbReference type="Rhea" id="RHEA-COMP:14680"/>
        <dbReference type="ChEBI" id="CHEBI:15378"/>
        <dbReference type="ChEBI" id="CHEBI:29950"/>
        <dbReference type="ChEBI" id="CHEBI:57685"/>
        <dbReference type="ChEBI" id="CHEBI:64716"/>
        <dbReference type="ChEBI" id="CHEBI:140658"/>
        <dbReference type="EC" id="2.5.1.145"/>
    </reaction>
</comment>
<dbReference type="UniPathway" id="UPA00664"/>
<accession>A0A1F5Q8J0</accession>
<feature type="transmembrane region" description="Helical" evidence="7">
    <location>
        <begin position="49"/>
        <end position="68"/>
    </location>
</feature>
<evidence type="ECO:0000313" key="9">
    <source>
        <dbReference type="Proteomes" id="UP000177235"/>
    </source>
</evidence>
<evidence type="ECO:0000256" key="1">
    <source>
        <dbReference type="ARBA" id="ARBA00007150"/>
    </source>
</evidence>
<keyword evidence="5 7" id="KW-1133">Transmembrane helix</keyword>
<keyword evidence="4 7" id="KW-0812">Transmembrane</keyword>
<dbReference type="EMBL" id="MFFF01000033">
    <property type="protein sequence ID" value="OGE98437.1"/>
    <property type="molecule type" value="Genomic_DNA"/>
</dbReference>
<feature type="binding site" evidence="7">
    <location>
        <position position="131"/>
    </location>
    <ligand>
        <name>a 1,2-diacyl-sn-glycero-3-phospho-(1'-sn-glycerol)</name>
        <dbReference type="ChEBI" id="CHEBI:64716"/>
    </ligand>
</feature>
<dbReference type="GO" id="GO:0042158">
    <property type="term" value="P:lipoprotein biosynthetic process"/>
    <property type="evidence" value="ECO:0007669"/>
    <property type="project" value="UniProtKB-UniRule"/>
</dbReference>
<dbReference type="InterPro" id="IPR001640">
    <property type="entry name" value="Lgt"/>
</dbReference>
<dbReference type="HAMAP" id="MF_01147">
    <property type="entry name" value="Lgt"/>
    <property type="match status" value="1"/>
</dbReference>
<sequence length="258" mass="29158">MAIDSGFSIGTVSIHYYGLLLALAILAAFMVSAKLAPRFGVNPQHIESALPWLIFFGFLGARMYFVIFTWDHFFSRLGDILQIWKGGFSIYGGIIGAAIGMYIYLRRNNLPKGKFFDLAAVSLPLAQAIGRFGNFFNQEAFGYPTDLPWKLYISPAHRPKDYLTEKFYHPTFLYEALWNIAVFAIMLLLFRKRLPSMSGTGQLLGYYLVFYSIGRFLIESLRLDSFIINGARADQVIALLMCAIGLGIIYYAREKTTS</sequence>
<protein>
    <recommendedName>
        <fullName evidence="7">Phosphatidylglycerol--prolipoprotein diacylglyceryl transferase</fullName>
        <ecNumber evidence="7">2.5.1.145</ecNumber>
    </recommendedName>
</protein>
<dbReference type="Proteomes" id="UP000177235">
    <property type="component" value="Unassembled WGS sequence"/>
</dbReference>
<comment type="subcellular location">
    <subcellularLocation>
        <location evidence="7">Cell membrane</location>
        <topology evidence="7">Multi-pass membrane protein</topology>
    </subcellularLocation>
</comment>
<dbReference type="GO" id="GO:0005886">
    <property type="term" value="C:plasma membrane"/>
    <property type="evidence" value="ECO:0007669"/>
    <property type="project" value="UniProtKB-SubCell"/>
</dbReference>